<dbReference type="Pfam" id="PF05685">
    <property type="entry name" value="Uma2"/>
    <property type="match status" value="1"/>
</dbReference>
<dbReference type="InterPro" id="IPR012296">
    <property type="entry name" value="Nuclease_put_TT1808"/>
</dbReference>
<evidence type="ECO:0000259" key="1">
    <source>
        <dbReference type="Pfam" id="PF05685"/>
    </source>
</evidence>
<dbReference type="GO" id="GO:0004519">
    <property type="term" value="F:endonuclease activity"/>
    <property type="evidence" value="ECO:0007669"/>
    <property type="project" value="UniProtKB-KW"/>
</dbReference>
<dbReference type="CDD" id="cd06260">
    <property type="entry name" value="DUF820-like"/>
    <property type="match status" value="1"/>
</dbReference>
<protein>
    <submittedName>
        <fullName evidence="2">Uma2 family endonuclease</fullName>
    </submittedName>
</protein>
<dbReference type="RefSeq" id="WP_252593979.1">
    <property type="nucleotide sequence ID" value="NZ_CP099489.1"/>
</dbReference>
<dbReference type="Gene3D" id="3.90.1570.10">
    <property type="entry name" value="tt1808, chain A"/>
    <property type="match status" value="1"/>
</dbReference>
<dbReference type="PANTHER" id="PTHR34107">
    <property type="entry name" value="SLL0198 PROTEIN-RELATED"/>
    <property type="match status" value="1"/>
</dbReference>
<evidence type="ECO:0000313" key="2">
    <source>
        <dbReference type="EMBL" id="USQ80604.1"/>
    </source>
</evidence>
<gene>
    <name evidence="2" type="ORF">NF556_02770</name>
</gene>
<proteinExistence type="predicted"/>
<keyword evidence="2" id="KW-0255">Endonuclease</keyword>
<organism evidence="2 3">
    <name type="scientific">Ornithinimicrobium faecis</name>
    <dbReference type="NCBI Taxonomy" id="2934158"/>
    <lineage>
        <taxon>Bacteria</taxon>
        <taxon>Bacillati</taxon>
        <taxon>Actinomycetota</taxon>
        <taxon>Actinomycetes</taxon>
        <taxon>Micrococcales</taxon>
        <taxon>Ornithinimicrobiaceae</taxon>
        <taxon>Ornithinimicrobium</taxon>
    </lineage>
</organism>
<dbReference type="InterPro" id="IPR008538">
    <property type="entry name" value="Uma2"/>
</dbReference>
<evidence type="ECO:0000313" key="3">
    <source>
        <dbReference type="Proteomes" id="UP001056455"/>
    </source>
</evidence>
<dbReference type="PANTHER" id="PTHR34107:SF4">
    <property type="entry name" value="SLL1222 PROTEIN"/>
    <property type="match status" value="1"/>
</dbReference>
<keyword evidence="3" id="KW-1185">Reference proteome</keyword>
<feature type="domain" description="Putative restriction endonuclease" evidence="1">
    <location>
        <begin position="15"/>
        <end position="170"/>
    </location>
</feature>
<keyword evidence="2" id="KW-0540">Nuclease</keyword>
<keyword evidence="2" id="KW-0378">Hydrolase</keyword>
<dbReference type="InterPro" id="IPR011335">
    <property type="entry name" value="Restrct_endonuc-II-like"/>
</dbReference>
<reference evidence="2" key="1">
    <citation type="submission" date="2022-06" db="EMBL/GenBank/DDBJ databases">
        <title>Ornithinimicrobium HY1793.</title>
        <authorList>
            <person name="Huang Y."/>
        </authorList>
    </citation>
    <scope>NUCLEOTIDE SEQUENCE</scope>
    <source>
        <strain evidence="2">HY1793</strain>
    </source>
</reference>
<sequence length="186" mass="20585">MGVMPTLPMSRSLTLEDFEAVRDVEDGHRYELIDGVLVVTPSPVPVHQRVVTRVWQLLSQDAPPGHEAFVAPLDIRLAVDTVVQPDILVAAAAAIGARRLDGVPVLAVEVLSPSTRHFDLSLKHSRYEEAGCPNYWVIDPHEPSLRAWHLTRDGYHLVAHVVGDEVAELADPWPLRIIPRALTNEP</sequence>
<name>A0ABY4YV00_9MICO</name>
<dbReference type="SUPFAM" id="SSF52980">
    <property type="entry name" value="Restriction endonuclease-like"/>
    <property type="match status" value="1"/>
</dbReference>
<accession>A0ABY4YV00</accession>
<dbReference type="EMBL" id="CP099489">
    <property type="protein sequence ID" value="USQ80604.1"/>
    <property type="molecule type" value="Genomic_DNA"/>
</dbReference>
<dbReference type="Proteomes" id="UP001056455">
    <property type="component" value="Chromosome"/>
</dbReference>